<reference evidence="1 2" key="1">
    <citation type="submission" date="2019-09" db="EMBL/GenBank/DDBJ databases">
        <authorList>
            <person name="Cao W.R."/>
        </authorList>
    </citation>
    <scope>NUCLEOTIDE SEQUENCE [LARGE SCALE GENOMIC DNA]</scope>
    <source>
        <strain evidence="2">a4</strain>
    </source>
</reference>
<gene>
    <name evidence="1" type="ORF">F7018_14845</name>
</gene>
<dbReference type="OrthoDB" id="1495327at2"/>
<organism evidence="1 2">
    <name type="scientific">Tenacibaculum aiptasiae</name>
    <dbReference type="NCBI Taxonomy" id="426481"/>
    <lineage>
        <taxon>Bacteria</taxon>
        <taxon>Pseudomonadati</taxon>
        <taxon>Bacteroidota</taxon>
        <taxon>Flavobacteriia</taxon>
        <taxon>Flavobacteriales</taxon>
        <taxon>Flavobacteriaceae</taxon>
        <taxon>Tenacibaculum</taxon>
    </lineage>
</organism>
<dbReference type="EMBL" id="WAAU01000029">
    <property type="protein sequence ID" value="KAB1154292.1"/>
    <property type="molecule type" value="Genomic_DNA"/>
</dbReference>
<accession>A0A7J5A9Q0</accession>
<evidence type="ECO:0000313" key="1">
    <source>
        <dbReference type="EMBL" id="KAB1154292.1"/>
    </source>
</evidence>
<dbReference type="Proteomes" id="UP000467305">
    <property type="component" value="Unassembled WGS sequence"/>
</dbReference>
<protein>
    <submittedName>
        <fullName evidence="1">Uncharacterized protein</fullName>
    </submittedName>
</protein>
<proteinExistence type="predicted"/>
<sequence>MKPPILDNGHFSVLVAELNTGIVLTTEFKRHLGSGEMFWIFENIEKTNKFIDSELKKNHEYEFSVRNSKGEYLFTRGINGKR</sequence>
<evidence type="ECO:0000313" key="2">
    <source>
        <dbReference type="Proteomes" id="UP000467305"/>
    </source>
</evidence>
<keyword evidence="2" id="KW-1185">Reference proteome</keyword>
<comment type="caution">
    <text evidence="1">The sequence shown here is derived from an EMBL/GenBank/DDBJ whole genome shotgun (WGS) entry which is preliminary data.</text>
</comment>
<dbReference type="AlphaFoldDB" id="A0A7J5A9Q0"/>
<name>A0A7J5A9Q0_9FLAO</name>